<sequence>MALAEERNDEDHPGKGRVDDPDCTRGEGAPELRNEGTEGTSNSDRERALPWPSLADPVERPSAVRARGSKVAKRREREVQRIHWQQRRDTYLLPACSRLAFHPLFWSTRAATSRGGSASMVLCVGYMGRFGATGLRASRPVLGTSQLRSLSTVGLQRSRFILAQNELRSLQFRSGPRSFWSWAKSAPAPAAASSSPLPVSTQAAAEEPSPVIEAATASSSESPAPAEASTATDAASTVPTPDVALSPEAVPTEVLPIDPTLIPALNYGDLAALGLAGWTPPGICRWTMELINVSAGLPWIWTIVATTVLSRVVLFPFTVKSMRGTAALAPYQGDIAAIRDEMAAAQKKKDTLAMQRAALKQKMIYEKAGVGVVGMAISPFVQLPVTLGMFFGVKSLCDLPLEQLKWSGLVWLPDLTIADPTWTLPILATLLMNVQISVSTRDMVGTTVQMGHVMNLFRVLTAASVFVLANLSNGVLVYLLTSMTCMTAQSLLLRHPAVRRMLGIPIVPKNLRMQLPTMRESAAYLRQWWNNKMADARAAQRASRRR</sequence>
<name>A0A2G8RWF5_9APHY</name>
<evidence type="ECO:0000256" key="1">
    <source>
        <dbReference type="ARBA" id="ARBA00004448"/>
    </source>
</evidence>
<evidence type="ECO:0000256" key="4">
    <source>
        <dbReference type="ARBA" id="ARBA00022792"/>
    </source>
</evidence>
<dbReference type="EMBL" id="AYKW01000045">
    <property type="protein sequence ID" value="PIL25842.1"/>
    <property type="molecule type" value="Genomic_DNA"/>
</dbReference>
<evidence type="ECO:0000313" key="14">
    <source>
        <dbReference type="EMBL" id="PIL25842.1"/>
    </source>
</evidence>
<dbReference type="GO" id="GO:0032977">
    <property type="term" value="F:membrane insertase activity"/>
    <property type="evidence" value="ECO:0007669"/>
    <property type="project" value="InterPro"/>
</dbReference>
<feature type="region of interest" description="Disordered" evidence="11">
    <location>
        <begin position="1"/>
        <end position="72"/>
    </location>
</feature>
<evidence type="ECO:0000259" key="13">
    <source>
        <dbReference type="Pfam" id="PF02096"/>
    </source>
</evidence>
<dbReference type="Proteomes" id="UP000230002">
    <property type="component" value="Unassembled WGS sequence"/>
</dbReference>
<dbReference type="PANTHER" id="PTHR12428">
    <property type="entry name" value="OXA1"/>
    <property type="match status" value="1"/>
</dbReference>
<evidence type="ECO:0000313" key="15">
    <source>
        <dbReference type="Proteomes" id="UP000230002"/>
    </source>
</evidence>
<keyword evidence="15" id="KW-1185">Reference proteome</keyword>
<evidence type="ECO:0000256" key="3">
    <source>
        <dbReference type="ARBA" id="ARBA00022692"/>
    </source>
</evidence>
<proteinExistence type="inferred from homology"/>
<dbReference type="GO" id="GO:0005743">
    <property type="term" value="C:mitochondrial inner membrane"/>
    <property type="evidence" value="ECO:0007669"/>
    <property type="project" value="UniProtKB-SubCell"/>
</dbReference>
<gene>
    <name evidence="14" type="ORF">GSI_11595</name>
</gene>
<keyword evidence="8 12" id="KW-0472">Membrane</keyword>
<keyword evidence="6 12" id="KW-1133">Transmembrane helix</keyword>
<feature type="compositionally biased region" description="Basic and acidic residues" evidence="11">
    <location>
        <begin position="1"/>
        <end position="36"/>
    </location>
</feature>
<evidence type="ECO:0000256" key="12">
    <source>
        <dbReference type="SAM" id="Phobius"/>
    </source>
</evidence>
<keyword evidence="10" id="KW-0175">Coiled coil</keyword>
<feature type="domain" description="Membrane insertase YidC/Oxa/ALB C-terminal" evidence="13">
    <location>
        <begin position="299"/>
        <end position="494"/>
    </location>
</feature>
<keyword evidence="4" id="KW-0999">Mitochondrion inner membrane</keyword>
<dbReference type="Pfam" id="PF02096">
    <property type="entry name" value="60KD_IMP"/>
    <property type="match status" value="1"/>
</dbReference>
<feature type="region of interest" description="Disordered" evidence="11">
    <location>
        <begin position="193"/>
        <end position="243"/>
    </location>
</feature>
<organism evidence="14 15">
    <name type="scientific">Ganoderma sinense ZZ0214-1</name>
    <dbReference type="NCBI Taxonomy" id="1077348"/>
    <lineage>
        <taxon>Eukaryota</taxon>
        <taxon>Fungi</taxon>
        <taxon>Dikarya</taxon>
        <taxon>Basidiomycota</taxon>
        <taxon>Agaricomycotina</taxon>
        <taxon>Agaricomycetes</taxon>
        <taxon>Polyporales</taxon>
        <taxon>Polyporaceae</taxon>
        <taxon>Ganoderma</taxon>
    </lineage>
</organism>
<keyword evidence="3 9" id="KW-0812">Transmembrane</keyword>
<evidence type="ECO:0000256" key="5">
    <source>
        <dbReference type="ARBA" id="ARBA00022946"/>
    </source>
</evidence>
<dbReference type="PANTHER" id="PTHR12428:SF66">
    <property type="entry name" value="MITOCHONDRIAL INNER MEMBRANE PROTEIN OXA1L"/>
    <property type="match status" value="1"/>
</dbReference>
<reference evidence="14 15" key="1">
    <citation type="journal article" date="2015" name="Sci. Rep.">
        <title>Chromosome-level genome map provides insights into diverse defense mechanisms in the medicinal fungus Ganoderma sinense.</title>
        <authorList>
            <person name="Zhu Y."/>
            <person name="Xu J."/>
            <person name="Sun C."/>
            <person name="Zhou S."/>
            <person name="Xu H."/>
            <person name="Nelson D.R."/>
            <person name="Qian J."/>
            <person name="Song J."/>
            <person name="Luo H."/>
            <person name="Xiang L."/>
            <person name="Li Y."/>
            <person name="Xu Z."/>
            <person name="Ji A."/>
            <person name="Wang L."/>
            <person name="Lu S."/>
            <person name="Hayward A."/>
            <person name="Sun W."/>
            <person name="Li X."/>
            <person name="Schwartz D.C."/>
            <person name="Wang Y."/>
            <person name="Chen S."/>
        </authorList>
    </citation>
    <scope>NUCLEOTIDE SEQUENCE [LARGE SCALE GENOMIC DNA]</scope>
    <source>
        <strain evidence="14 15">ZZ0214-1</strain>
    </source>
</reference>
<dbReference type="GO" id="GO:0032979">
    <property type="term" value="P:protein insertion into mitochondrial inner membrane from matrix"/>
    <property type="evidence" value="ECO:0007669"/>
    <property type="project" value="TreeGrafter"/>
</dbReference>
<feature type="compositionally biased region" description="Low complexity" evidence="11">
    <location>
        <begin position="213"/>
        <end position="241"/>
    </location>
</feature>
<feature type="transmembrane region" description="Helical" evidence="12">
    <location>
        <begin position="368"/>
        <end position="391"/>
    </location>
</feature>
<evidence type="ECO:0000256" key="6">
    <source>
        <dbReference type="ARBA" id="ARBA00022989"/>
    </source>
</evidence>
<evidence type="ECO:0000256" key="10">
    <source>
        <dbReference type="SAM" id="Coils"/>
    </source>
</evidence>
<evidence type="ECO:0000256" key="2">
    <source>
        <dbReference type="ARBA" id="ARBA00009877"/>
    </source>
</evidence>
<comment type="similarity">
    <text evidence="2 9">Belongs to the OXA1/ALB3/YidC family.</text>
</comment>
<comment type="caution">
    <text evidence="14">The sequence shown here is derived from an EMBL/GenBank/DDBJ whole genome shotgun (WGS) entry which is preliminary data.</text>
</comment>
<accession>A0A2G8RWF5</accession>
<dbReference type="AlphaFoldDB" id="A0A2G8RWF5"/>
<evidence type="ECO:0000256" key="7">
    <source>
        <dbReference type="ARBA" id="ARBA00023128"/>
    </source>
</evidence>
<feature type="transmembrane region" description="Helical" evidence="12">
    <location>
        <begin position="299"/>
        <end position="319"/>
    </location>
</feature>
<dbReference type="CDD" id="cd20069">
    <property type="entry name" value="5TM_Oxa1-like"/>
    <property type="match status" value="1"/>
</dbReference>
<protein>
    <submittedName>
        <fullName evidence="14">Transporter</fullName>
    </submittedName>
</protein>
<dbReference type="InterPro" id="IPR001708">
    <property type="entry name" value="YidC/ALB3/OXA1/COX18"/>
</dbReference>
<evidence type="ECO:0000256" key="9">
    <source>
        <dbReference type="RuleBase" id="RU003945"/>
    </source>
</evidence>
<comment type="subcellular location">
    <subcellularLocation>
        <location evidence="9">Membrane</location>
        <topology evidence="9">Multi-pass membrane protein</topology>
    </subcellularLocation>
    <subcellularLocation>
        <location evidence="1">Mitochondrion inner membrane</location>
        <topology evidence="1">Multi-pass membrane protein</topology>
    </subcellularLocation>
</comment>
<evidence type="ECO:0000256" key="11">
    <source>
        <dbReference type="SAM" id="MobiDB-lite"/>
    </source>
</evidence>
<keyword evidence="5" id="KW-0809">Transit peptide</keyword>
<keyword evidence="7" id="KW-0496">Mitochondrion</keyword>
<dbReference type="STRING" id="1077348.A0A2G8RWF5"/>
<feature type="coiled-coil region" evidence="10">
    <location>
        <begin position="335"/>
        <end position="362"/>
    </location>
</feature>
<evidence type="ECO:0000256" key="8">
    <source>
        <dbReference type="ARBA" id="ARBA00023136"/>
    </source>
</evidence>
<dbReference type="OrthoDB" id="2148490at2759"/>
<dbReference type="InterPro" id="IPR028055">
    <property type="entry name" value="YidC/Oxa/ALB_C"/>
</dbReference>